<gene>
    <name evidence="1" type="ORF">EWV54_14285</name>
</gene>
<dbReference type="EMBL" id="SFAV01000190">
    <property type="protein sequence ID" value="TRU86488.1"/>
    <property type="molecule type" value="Genomic_DNA"/>
</dbReference>
<proteinExistence type="predicted"/>
<protein>
    <recommendedName>
        <fullName evidence="3">FkbM family methyltransferase</fullName>
    </recommendedName>
</protein>
<reference evidence="1 2" key="1">
    <citation type="submission" date="2019-01" db="EMBL/GenBank/DDBJ databases">
        <title>Coherence of Microcystis species and biogeography revealed through population genomics.</title>
        <authorList>
            <person name="Perez-Carrascal O.M."/>
            <person name="Terrat Y."/>
            <person name="Giani A."/>
            <person name="Fortin N."/>
            <person name="Tromas N."/>
            <person name="Shapiro B.J."/>
        </authorList>
    </citation>
    <scope>NUCLEOTIDE SEQUENCE [LARGE SCALE GENOMIC DNA]</scope>
    <source>
        <strain evidence="1">Mn_MB_F_20050700_S1D</strain>
    </source>
</reference>
<comment type="caution">
    <text evidence="1">The sequence shown here is derived from an EMBL/GenBank/DDBJ whole genome shotgun (WGS) entry which is preliminary data.</text>
</comment>
<evidence type="ECO:0000313" key="1">
    <source>
        <dbReference type="EMBL" id="TRU86488.1"/>
    </source>
</evidence>
<evidence type="ECO:0000313" key="2">
    <source>
        <dbReference type="Proteomes" id="UP000319191"/>
    </source>
</evidence>
<dbReference type="Proteomes" id="UP000319191">
    <property type="component" value="Unassembled WGS sequence"/>
</dbReference>
<organism evidence="1 2">
    <name type="scientific">Microcystis novacekii Mn_MB_F_20050700_S1D</name>
    <dbReference type="NCBI Taxonomy" id="2486266"/>
    <lineage>
        <taxon>Bacteria</taxon>
        <taxon>Bacillati</taxon>
        <taxon>Cyanobacteriota</taxon>
        <taxon>Cyanophyceae</taxon>
        <taxon>Oscillatoriophycideae</taxon>
        <taxon>Chroococcales</taxon>
        <taxon>Microcystaceae</taxon>
        <taxon>Microcystis</taxon>
    </lineage>
</organism>
<name>A0A552ISM3_9CHRO</name>
<dbReference type="AlphaFoldDB" id="A0A552ISM3"/>
<accession>A0A552ISM3</accession>
<evidence type="ECO:0008006" key="3">
    <source>
        <dbReference type="Google" id="ProtNLM"/>
    </source>
</evidence>
<sequence>MTVINLQSFEKKVFSQNGEDGVIEHIFALIGFTNRFYVEIGVEDGRECNTRYLQEVYDCHGIQLDRDYSNPELHLYQELITAENINQVFIKYQVPHGFDLLSIDVDGNDFYLWLSLEKTYRPQVVVVEYNSSHSPKEDKVVPYSTQRCWDGTNYFGASILAWKNLADKKGYSLIYADSQGINLFMVRDDILKKKNLNFLNTNIPELIYVPPNYYGCLPYRNLAKGHPPDPLQRKYLSSQEILLTGKFADLIIEGSYQIVAQLNKRVSFAGYSANFLHPQLFRQGFYLPEENFTWLKGDYTFFAIQLDCPVPLIIEWQIVTVFLSSENPTLKVEVWVNEKLVDIWNFEYNRLQNNLRKFIYCSKNLLNENSSLITIELKIEGSTSPKNLGLSDDDRNLSLAISQINFLSSDY</sequence>